<evidence type="ECO:0000256" key="2">
    <source>
        <dbReference type="ARBA" id="ARBA00022475"/>
    </source>
</evidence>
<evidence type="ECO:0000256" key="6">
    <source>
        <dbReference type="SAM" id="Phobius"/>
    </source>
</evidence>
<gene>
    <name evidence="8" type="ORF">GCM10007175_05430</name>
</gene>
<accession>A0ABQ2CAX6</accession>
<dbReference type="EMBL" id="BMKV01000001">
    <property type="protein sequence ID" value="GGI71529.1"/>
    <property type="molecule type" value="Genomic_DNA"/>
</dbReference>
<evidence type="ECO:0000313" key="8">
    <source>
        <dbReference type="EMBL" id="GGI71529.1"/>
    </source>
</evidence>
<keyword evidence="3 6" id="KW-0812">Transmembrane</keyword>
<keyword evidence="5 6" id="KW-0472">Membrane</keyword>
<comment type="subcellular location">
    <subcellularLocation>
        <location evidence="1">Cell membrane</location>
        <topology evidence="1">Multi-pass membrane protein</topology>
    </subcellularLocation>
</comment>
<evidence type="ECO:0000256" key="5">
    <source>
        <dbReference type="ARBA" id="ARBA00023136"/>
    </source>
</evidence>
<evidence type="ECO:0000256" key="3">
    <source>
        <dbReference type="ARBA" id="ARBA00022692"/>
    </source>
</evidence>
<proteinExistence type="predicted"/>
<keyword evidence="4 6" id="KW-1133">Transmembrane helix</keyword>
<protein>
    <submittedName>
        <fullName evidence="8">Secretion system protein</fullName>
    </submittedName>
</protein>
<dbReference type="Gene3D" id="1.20.81.30">
    <property type="entry name" value="Type II secretion system (T2SS), domain F"/>
    <property type="match status" value="1"/>
</dbReference>
<reference evidence="9" key="1">
    <citation type="journal article" date="2019" name="Int. J. Syst. Evol. Microbiol.">
        <title>The Global Catalogue of Microorganisms (GCM) 10K type strain sequencing project: providing services to taxonomists for standard genome sequencing and annotation.</title>
        <authorList>
            <consortium name="The Broad Institute Genomics Platform"/>
            <consortium name="The Broad Institute Genome Sequencing Center for Infectious Disease"/>
            <person name="Wu L."/>
            <person name="Ma J."/>
        </authorList>
    </citation>
    <scope>NUCLEOTIDE SEQUENCE [LARGE SCALE GENOMIC DNA]</scope>
    <source>
        <strain evidence="9">CGMCC 1.3601</strain>
    </source>
</reference>
<evidence type="ECO:0000256" key="4">
    <source>
        <dbReference type="ARBA" id="ARBA00022989"/>
    </source>
</evidence>
<sequence length="314" mass="33621">MTAAMILAAGTAILLIAVTLFGAAVLLPSAPDVPLDRRRPFDPEPSSSLTRLALSAVRSFERLLAGRNISLFARPELENAGLRLSQAEFFLLVGIGAGVGMLVGTVTVGPLVGLLLALLAPFIGKLVLGFLAGKRRATFDGQLGDTLQLLSGGLRAGHSILRAIDAAAAESQKPTSEEMRRVITETSLGRDLLAALNDTADRMKNEDFVWISQAIQINREVGGNLADVLDQVNETIRERAEIKGHIKALAAEGKFSAYILIAMPFGIVAMLLAVSPNYMNSMFTHPLGWAMIGASFVLMTIGALWMRKIIDLKF</sequence>
<comment type="caution">
    <text evidence="8">The sequence shown here is derived from an EMBL/GenBank/DDBJ whole genome shotgun (WGS) entry which is preliminary data.</text>
</comment>
<evidence type="ECO:0000313" key="9">
    <source>
        <dbReference type="Proteomes" id="UP000658754"/>
    </source>
</evidence>
<dbReference type="InterPro" id="IPR018076">
    <property type="entry name" value="T2SS_GspF_dom"/>
</dbReference>
<feature type="transmembrane region" description="Helical" evidence="6">
    <location>
        <begin position="6"/>
        <end position="29"/>
    </location>
</feature>
<feature type="domain" description="Type II secretion system protein GspF" evidence="7">
    <location>
        <begin position="147"/>
        <end position="272"/>
    </location>
</feature>
<feature type="transmembrane region" description="Helical" evidence="6">
    <location>
        <begin position="89"/>
        <end position="108"/>
    </location>
</feature>
<feature type="transmembrane region" description="Helical" evidence="6">
    <location>
        <begin position="114"/>
        <end position="133"/>
    </location>
</feature>
<keyword evidence="2" id="KW-1003">Cell membrane</keyword>
<dbReference type="PANTHER" id="PTHR35007">
    <property type="entry name" value="INTEGRAL MEMBRANE PROTEIN-RELATED"/>
    <property type="match status" value="1"/>
</dbReference>
<feature type="transmembrane region" description="Helical" evidence="6">
    <location>
        <begin position="287"/>
        <end position="306"/>
    </location>
</feature>
<keyword evidence="9" id="KW-1185">Reference proteome</keyword>
<feature type="transmembrane region" description="Helical" evidence="6">
    <location>
        <begin position="255"/>
        <end position="275"/>
    </location>
</feature>
<dbReference type="InterPro" id="IPR042094">
    <property type="entry name" value="T2SS_GspF_sf"/>
</dbReference>
<name>A0ABQ2CAX6_9MICC</name>
<dbReference type="Proteomes" id="UP000658754">
    <property type="component" value="Unassembled WGS sequence"/>
</dbReference>
<organism evidence="8 9">
    <name type="scientific">Pseudarthrobacter scleromae</name>
    <dbReference type="NCBI Taxonomy" id="158897"/>
    <lineage>
        <taxon>Bacteria</taxon>
        <taxon>Bacillati</taxon>
        <taxon>Actinomycetota</taxon>
        <taxon>Actinomycetes</taxon>
        <taxon>Micrococcales</taxon>
        <taxon>Micrococcaceae</taxon>
        <taxon>Pseudarthrobacter</taxon>
    </lineage>
</organism>
<evidence type="ECO:0000256" key="1">
    <source>
        <dbReference type="ARBA" id="ARBA00004651"/>
    </source>
</evidence>
<dbReference type="PANTHER" id="PTHR35007:SF1">
    <property type="entry name" value="PILUS ASSEMBLY PROTEIN"/>
    <property type="match status" value="1"/>
</dbReference>
<evidence type="ECO:0000259" key="7">
    <source>
        <dbReference type="Pfam" id="PF00482"/>
    </source>
</evidence>
<dbReference type="Pfam" id="PF00482">
    <property type="entry name" value="T2SSF"/>
    <property type="match status" value="1"/>
</dbReference>